<feature type="domain" description="Zn(2)-C6 fungal-type" evidence="3">
    <location>
        <begin position="183"/>
        <end position="212"/>
    </location>
</feature>
<dbReference type="InterPro" id="IPR001138">
    <property type="entry name" value="Zn2Cys6_DnaBD"/>
</dbReference>
<sequence length="1113" mass="124298">MPYHPHNPYSRPTEHHSNVAHHHHDDRRHYEPEPQYHPPSMQDHRQPPPSPAHPSPYGQHHQEPIVKRDPGEETPLGQMRRPNSTGNVPDGLPPTPHGPPHPSQHSEEQRRQMSFDNGSMPPHSPATYRPPTTGFHPPPNPIAQSQYQPPAHNYGPPQGPGPDMYPPFTVAQTKRKAQRASQACENCRQLKAKCDEQKPCKNCKEKKIECQYRDVPAKQSDKVSSDILEAIAAIQDNLTNQFLRIDERMGRMESAISHLQPPKRESIEDHLGIPYQPPTDMKPPLPSDDDDDQQSIDAMDRDPDPDPTPKPDVSEAQKRLDKVDEGEMEAEPGPPVDPGKPSMPANHTTLAALLLKWTSVRELVDSLPEDIQEKIKNFEGYHLHQERKRGSLRVFGRGEGFDRETRSSHVGTMMDQAMPEFFEDNVSETASPSPSTYDSHGQVGGFTPPSGGEYKGGVLKTDGTADFDSSKVAEYVQSFKDNILNMHPILNPQHLDDLVKTFLDTLPRSSSKAKPKDPVARFVNSNNATSASPSMPDTGTKRKRSPAVEEQSHHSSGFTKPGRPYRNVHSALVLVVLALGKICLHKEMIPDVVRGHQEKHAEKHQDNLSTPSYSSPSIRNGVPVSPLQGSSPGFASQSQTSGLPSPKDNERVLASRRSSLQGSATAPKSGQSMKRNIEVIPGLEYFALSTDIIGGLTGSPQLKLVWYYIFAGLYHGQLGRVVESWSFIALASRDLQVIMQPSLFRLATIKDKALQIEDRRDHMLAFAFWTCLQLESDILAELQFPQSNILSWEEIMPYPNMGIAMSDGHPQHVVGNYSAQLYLRKQLNTIHNSLYNPNPRESEENPHERDPNNQTIEGKMLKIQSMLKDARSERPGGAGGSHLVPMWVPPGFEFSDNDPPATDILAARLRAKYWGSQVILYRPFIKVILESENVPHDMLLPNASYNHSAPVHPDIARMANLDPRIIHYARLGVEALKESTRAFHGMDPRQRLIITNIFGTAHAQWGNLIVLAACYNNQVLSNFIDKHTLQDLFQRTIDFIRTSVPETSSSSLNTDLKILECLSLKLGFSTSHDMHSSFSSHMNVDPPLHVGHRNHYSPATPANPMPPPHYRPP</sequence>
<reference evidence="4 5" key="1">
    <citation type="submission" date="2016-07" db="EMBL/GenBank/DDBJ databases">
        <title>Pervasive Adenine N6-methylation of Active Genes in Fungi.</title>
        <authorList>
            <consortium name="DOE Joint Genome Institute"/>
            <person name="Mondo S.J."/>
            <person name="Dannebaum R.O."/>
            <person name="Kuo R.C."/>
            <person name="Labutti K."/>
            <person name="Haridas S."/>
            <person name="Kuo A."/>
            <person name="Salamov A."/>
            <person name="Ahrendt S.R."/>
            <person name="Lipzen A."/>
            <person name="Sullivan W."/>
            <person name="Andreopoulos W.B."/>
            <person name="Clum A."/>
            <person name="Lindquist E."/>
            <person name="Daum C."/>
            <person name="Ramamoorthy G.K."/>
            <person name="Gryganskyi A."/>
            <person name="Culley D."/>
            <person name="Magnuson J.K."/>
            <person name="James T.Y."/>
            <person name="O'Malley M.A."/>
            <person name="Stajich J.E."/>
            <person name="Spatafora J.W."/>
            <person name="Visel A."/>
            <person name="Grigoriev I.V."/>
        </authorList>
    </citation>
    <scope>NUCLEOTIDE SEQUENCE [LARGE SCALE GENOMIC DNA]</scope>
    <source>
        <strain evidence="4 5">CBS 129021</strain>
    </source>
</reference>
<dbReference type="Proteomes" id="UP000193689">
    <property type="component" value="Unassembled WGS sequence"/>
</dbReference>
<dbReference type="GeneID" id="63778026"/>
<name>A0A1Y2EAR7_9PEZI</name>
<dbReference type="PANTHER" id="PTHR47785">
    <property type="entry name" value="ZN(II)2CYS6 TRANSCRIPTION FACTOR (EUROFUNG)-RELATED-RELATED"/>
    <property type="match status" value="1"/>
</dbReference>
<dbReference type="PROSITE" id="PS50048">
    <property type="entry name" value="ZN2_CY6_FUNGAL_2"/>
    <property type="match status" value="1"/>
</dbReference>
<dbReference type="STRING" id="1141098.A0A1Y2EAR7"/>
<dbReference type="Gene3D" id="4.10.240.10">
    <property type="entry name" value="Zn(2)-C6 fungal-type DNA-binding domain"/>
    <property type="match status" value="1"/>
</dbReference>
<feature type="compositionally biased region" description="Polar residues" evidence="2">
    <location>
        <begin position="607"/>
        <end position="618"/>
    </location>
</feature>
<feature type="compositionally biased region" description="Pro residues" evidence="2">
    <location>
        <begin position="91"/>
        <end position="102"/>
    </location>
</feature>
<feature type="compositionally biased region" description="Pro residues" evidence="2">
    <location>
        <begin position="1101"/>
        <end position="1113"/>
    </location>
</feature>
<dbReference type="InterPro" id="IPR036864">
    <property type="entry name" value="Zn2-C6_fun-type_DNA-bd_sf"/>
</dbReference>
<feature type="region of interest" description="Disordered" evidence="2">
    <location>
        <begin position="833"/>
        <end position="857"/>
    </location>
</feature>
<feature type="compositionally biased region" description="Basic and acidic residues" evidence="2">
    <location>
        <begin position="298"/>
        <end position="325"/>
    </location>
</feature>
<evidence type="ECO:0000259" key="3">
    <source>
        <dbReference type="PROSITE" id="PS50048"/>
    </source>
</evidence>
<feature type="region of interest" description="Disordered" evidence="2">
    <location>
        <begin position="1"/>
        <end position="180"/>
    </location>
</feature>
<dbReference type="OrthoDB" id="5244761at2759"/>
<feature type="region of interest" description="Disordered" evidence="2">
    <location>
        <begin position="595"/>
        <end position="671"/>
    </location>
</feature>
<organism evidence="4 5">
    <name type="scientific">Pseudomassariella vexata</name>
    <dbReference type="NCBI Taxonomy" id="1141098"/>
    <lineage>
        <taxon>Eukaryota</taxon>
        <taxon>Fungi</taxon>
        <taxon>Dikarya</taxon>
        <taxon>Ascomycota</taxon>
        <taxon>Pezizomycotina</taxon>
        <taxon>Sordariomycetes</taxon>
        <taxon>Xylariomycetidae</taxon>
        <taxon>Amphisphaeriales</taxon>
        <taxon>Pseudomassariaceae</taxon>
        <taxon>Pseudomassariella</taxon>
    </lineage>
</organism>
<gene>
    <name evidence="4" type="ORF">BCR38DRAFT_455573</name>
</gene>
<dbReference type="SMART" id="SM00066">
    <property type="entry name" value="GAL4"/>
    <property type="match status" value="1"/>
</dbReference>
<dbReference type="InterPro" id="IPR053181">
    <property type="entry name" value="EcdB-like_regulator"/>
</dbReference>
<dbReference type="Pfam" id="PF00172">
    <property type="entry name" value="Zn_clus"/>
    <property type="match status" value="1"/>
</dbReference>
<keyword evidence="5" id="KW-1185">Reference proteome</keyword>
<keyword evidence="1" id="KW-0539">Nucleus</keyword>
<feature type="compositionally biased region" description="Polar residues" evidence="2">
    <location>
        <begin position="656"/>
        <end position="671"/>
    </location>
</feature>
<feature type="region of interest" description="Disordered" evidence="2">
    <location>
        <begin position="426"/>
        <end position="454"/>
    </location>
</feature>
<evidence type="ECO:0000256" key="1">
    <source>
        <dbReference type="ARBA" id="ARBA00023242"/>
    </source>
</evidence>
<evidence type="ECO:0000313" key="4">
    <source>
        <dbReference type="EMBL" id="ORY68668.1"/>
    </source>
</evidence>
<feature type="compositionally biased region" description="Basic and acidic residues" evidence="2">
    <location>
        <begin position="262"/>
        <end position="271"/>
    </location>
</feature>
<feature type="compositionally biased region" description="Polar residues" evidence="2">
    <location>
        <begin position="627"/>
        <end position="643"/>
    </location>
</feature>
<feature type="region of interest" description="Disordered" evidence="2">
    <location>
        <begin position="254"/>
        <end position="342"/>
    </location>
</feature>
<dbReference type="SUPFAM" id="SSF57701">
    <property type="entry name" value="Zn2/Cys6 DNA-binding domain"/>
    <property type="match status" value="1"/>
</dbReference>
<feature type="compositionally biased region" description="Basic and acidic residues" evidence="2">
    <location>
        <begin position="595"/>
        <end position="606"/>
    </location>
</feature>
<dbReference type="AlphaFoldDB" id="A0A1Y2EAR7"/>
<proteinExistence type="predicted"/>
<dbReference type="EMBL" id="MCFJ01000003">
    <property type="protein sequence ID" value="ORY68668.1"/>
    <property type="molecule type" value="Genomic_DNA"/>
</dbReference>
<dbReference type="CDD" id="cd00067">
    <property type="entry name" value="GAL4"/>
    <property type="match status" value="1"/>
</dbReference>
<dbReference type="GO" id="GO:0000981">
    <property type="term" value="F:DNA-binding transcription factor activity, RNA polymerase II-specific"/>
    <property type="evidence" value="ECO:0007669"/>
    <property type="project" value="InterPro"/>
</dbReference>
<dbReference type="PROSITE" id="PS00463">
    <property type="entry name" value="ZN2_CY6_FUNGAL_1"/>
    <property type="match status" value="1"/>
</dbReference>
<evidence type="ECO:0000256" key="2">
    <source>
        <dbReference type="SAM" id="MobiDB-lite"/>
    </source>
</evidence>
<dbReference type="GO" id="GO:0008270">
    <property type="term" value="F:zinc ion binding"/>
    <property type="evidence" value="ECO:0007669"/>
    <property type="project" value="InterPro"/>
</dbReference>
<feature type="compositionally biased region" description="Basic and acidic residues" evidence="2">
    <location>
        <begin position="840"/>
        <end position="851"/>
    </location>
</feature>
<comment type="caution">
    <text evidence="4">The sequence shown here is derived from an EMBL/GenBank/DDBJ whole genome shotgun (WGS) entry which is preliminary data.</text>
</comment>
<accession>A0A1Y2EAR7</accession>
<protein>
    <recommendedName>
        <fullName evidence="3">Zn(2)-C6 fungal-type domain-containing protein</fullName>
    </recommendedName>
</protein>
<dbReference type="InParanoid" id="A0A1Y2EAR7"/>
<dbReference type="CDD" id="cd12148">
    <property type="entry name" value="fungal_TF_MHR"/>
    <property type="match status" value="1"/>
</dbReference>
<feature type="compositionally biased region" description="Basic and acidic residues" evidence="2">
    <location>
        <begin position="104"/>
        <end position="113"/>
    </location>
</feature>
<dbReference type="RefSeq" id="XP_040718955.1">
    <property type="nucleotide sequence ID" value="XM_040861814.1"/>
</dbReference>
<feature type="region of interest" description="Disordered" evidence="2">
    <location>
        <begin position="1089"/>
        <end position="1113"/>
    </location>
</feature>
<evidence type="ECO:0000313" key="5">
    <source>
        <dbReference type="Proteomes" id="UP000193689"/>
    </source>
</evidence>
<feature type="compositionally biased region" description="Pro residues" evidence="2">
    <location>
        <begin position="275"/>
        <end position="286"/>
    </location>
</feature>
<dbReference type="PANTHER" id="PTHR47785:SF4">
    <property type="entry name" value="ZN(II)2CYS6 TRANSCRIPTION FACTOR (EUROFUNG)"/>
    <property type="match status" value="1"/>
</dbReference>
<feature type="compositionally biased region" description="Polar residues" evidence="2">
    <location>
        <begin position="523"/>
        <end position="537"/>
    </location>
</feature>
<feature type="compositionally biased region" description="Basic and acidic residues" evidence="2">
    <location>
        <begin position="60"/>
        <end position="71"/>
    </location>
</feature>
<feature type="region of interest" description="Disordered" evidence="2">
    <location>
        <begin position="508"/>
        <end position="564"/>
    </location>
</feature>
<feature type="compositionally biased region" description="Polar residues" evidence="2">
    <location>
        <begin position="427"/>
        <end position="439"/>
    </location>
</feature>